<keyword evidence="3" id="KW-1185">Reference proteome</keyword>
<comment type="caution">
    <text evidence="2">The sequence shown here is derived from an EMBL/GenBank/DDBJ whole genome shotgun (WGS) entry which is preliminary data.</text>
</comment>
<keyword evidence="1" id="KW-1133">Transmembrane helix</keyword>
<evidence type="ECO:0000313" key="3">
    <source>
        <dbReference type="Proteomes" id="UP001501218"/>
    </source>
</evidence>
<organism evidence="2 3">
    <name type="scientific">Saccharopolyspora halophila</name>
    <dbReference type="NCBI Taxonomy" id="405551"/>
    <lineage>
        <taxon>Bacteria</taxon>
        <taxon>Bacillati</taxon>
        <taxon>Actinomycetota</taxon>
        <taxon>Actinomycetes</taxon>
        <taxon>Pseudonocardiales</taxon>
        <taxon>Pseudonocardiaceae</taxon>
        <taxon>Saccharopolyspora</taxon>
    </lineage>
</organism>
<dbReference type="Proteomes" id="UP001501218">
    <property type="component" value="Unassembled WGS sequence"/>
</dbReference>
<accession>A0ABP5SNW1</accession>
<keyword evidence="1" id="KW-0812">Transmembrane</keyword>
<dbReference type="EMBL" id="BAAARA010000002">
    <property type="protein sequence ID" value="GAA2333180.1"/>
    <property type="molecule type" value="Genomic_DNA"/>
</dbReference>
<feature type="transmembrane region" description="Helical" evidence="1">
    <location>
        <begin position="16"/>
        <end position="40"/>
    </location>
</feature>
<keyword evidence="1" id="KW-0472">Membrane</keyword>
<reference evidence="3" key="1">
    <citation type="journal article" date="2019" name="Int. J. Syst. Evol. Microbiol.">
        <title>The Global Catalogue of Microorganisms (GCM) 10K type strain sequencing project: providing services to taxonomists for standard genome sequencing and annotation.</title>
        <authorList>
            <consortium name="The Broad Institute Genomics Platform"/>
            <consortium name="The Broad Institute Genome Sequencing Center for Infectious Disease"/>
            <person name="Wu L."/>
            <person name="Ma J."/>
        </authorList>
    </citation>
    <scope>NUCLEOTIDE SEQUENCE [LARGE SCALE GENOMIC DNA]</scope>
    <source>
        <strain evidence="3">JCM 16221</strain>
    </source>
</reference>
<protein>
    <submittedName>
        <fullName evidence="2">Uncharacterized protein</fullName>
    </submittedName>
</protein>
<proteinExistence type="predicted"/>
<gene>
    <name evidence="2" type="ORF">GCM10009854_05690</name>
</gene>
<sequence length="47" mass="5284">MRADVGADHRMRSRGIIALGVLWALALLCWIALLGVEWYFTGPTRAR</sequence>
<evidence type="ECO:0000256" key="1">
    <source>
        <dbReference type="SAM" id="Phobius"/>
    </source>
</evidence>
<name>A0ABP5SNW1_9PSEU</name>
<evidence type="ECO:0000313" key="2">
    <source>
        <dbReference type="EMBL" id="GAA2333180.1"/>
    </source>
</evidence>